<evidence type="ECO:0000313" key="5">
    <source>
        <dbReference type="Proteomes" id="UP000604481"/>
    </source>
</evidence>
<evidence type="ECO:0000313" key="4">
    <source>
        <dbReference type="EMBL" id="MBE9608877.1"/>
    </source>
</evidence>
<keyword evidence="5" id="KW-1185">Reference proteome</keyword>
<evidence type="ECO:0000256" key="2">
    <source>
        <dbReference type="SAM" id="SignalP"/>
    </source>
</evidence>
<sequence length="260" mass="29198">MRKCLLSILFALLPWQPATAIDTITLYGDANYPPYSYLEDGQFKGIYVDFLRQLAAELPGYQLELKPVPWKRGLAQLQSGEIFGLFPPYRLSGRDYIVGYSEPLFRETVVLLCHRQYLSRPRQRFPDDFTGLVIGVNSGFLLSDQLQQASHSGQIRLEEAQSTSANLRKLASARIACYANDRLAIRFALQKLRSESLPAELRDEQLLVEVTELASNPAHIGFGRQAETPAGLRFRQALDAALRAAGARGDIRKLLPHYGM</sequence>
<dbReference type="SMART" id="SM00062">
    <property type="entry name" value="PBPb"/>
    <property type="match status" value="1"/>
</dbReference>
<dbReference type="InterPro" id="IPR001638">
    <property type="entry name" value="Solute-binding_3/MltF_N"/>
</dbReference>
<dbReference type="Gene3D" id="3.40.190.10">
    <property type="entry name" value="Periplasmic binding protein-like II"/>
    <property type="match status" value="2"/>
</dbReference>
<dbReference type="PANTHER" id="PTHR35936:SF25">
    <property type="entry name" value="ABC TRANSPORTER SUBSTRATE-BINDING PROTEIN"/>
    <property type="match status" value="1"/>
</dbReference>
<keyword evidence="1 2" id="KW-0732">Signal</keyword>
<dbReference type="Pfam" id="PF00497">
    <property type="entry name" value="SBP_bac_3"/>
    <property type="match status" value="1"/>
</dbReference>
<dbReference type="RefSeq" id="WP_194115418.1">
    <property type="nucleotide sequence ID" value="NZ_JADFUA010000003.1"/>
</dbReference>
<feature type="domain" description="Solute-binding protein family 3/N-terminal" evidence="3">
    <location>
        <begin position="23"/>
        <end position="260"/>
    </location>
</feature>
<dbReference type="PANTHER" id="PTHR35936">
    <property type="entry name" value="MEMBRANE-BOUND LYTIC MUREIN TRANSGLYCOSYLASE F"/>
    <property type="match status" value="1"/>
</dbReference>
<reference evidence="4 5" key="1">
    <citation type="submission" date="2020-10" db="EMBL/GenBank/DDBJ databases">
        <title>The genome sequence of Chitinilyticum litopenaei 4Y14.</title>
        <authorList>
            <person name="Liu Y."/>
        </authorList>
    </citation>
    <scope>NUCLEOTIDE SEQUENCE [LARGE SCALE GENOMIC DNA]</scope>
    <source>
        <strain evidence="4 5">4Y14</strain>
    </source>
</reference>
<proteinExistence type="predicted"/>
<dbReference type="Proteomes" id="UP000604481">
    <property type="component" value="Unassembled WGS sequence"/>
</dbReference>
<feature type="signal peptide" evidence="2">
    <location>
        <begin position="1"/>
        <end position="20"/>
    </location>
</feature>
<dbReference type="SUPFAM" id="SSF53850">
    <property type="entry name" value="Periplasmic binding protein-like II"/>
    <property type="match status" value="1"/>
</dbReference>
<dbReference type="EMBL" id="JADFUA010000003">
    <property type="protein sequence ID" value="MBE9608877.1"/>
    <property type="molecule type" value="Genomic_DNA"/>
</dbReference>
<evidence type="ECO:0000256" key="1">
    <source>
        <dbReference type="ARBA" id="ARBA00022729"/>
    </source>
</evidence>
<accession>A0A8J7FJT3</accession>
<dbReference type="AlphaFoldDB" id="A0A8J7FJT3"/>
<evidence type="ECO:0000259" key="3">
    <source>
        <dbReference type="SMART" id="SM00062"/>
    </source>
</evidence>
<protein>
    <submittedName>
        <fullName evidence="4">Transporter substrate-binding domain-containing protein</fullName>
    </submittedName>
</protein>
<gene>
    <name evidence="4" type="ORF">INR99_05900</name>
</gene>
<organism evidence="4 5">
    <name type="scientific">Chitinilyticum piscinae</name>
    <dbReference type="NCBI Taxonomy" id="2866724"/>
    <lineage>
        <taxon>Bacteria</taxon>
        <taxon>Pseudomonadati</taxon>
        <taxon>Pseudomonadota</taxon>
        <taxon>Betaproteobacteria</taxon>
        <taxon>Neisseriales</taxon>
        <taxon>Chitinibacteraceae</taxon>
        <taxon>Chitinilyticum</taxon>
    </lineage>
</organism>
<name>A0A8J7FJT3_9NEIS</name>
<feature type="chain" id="PRO_5035195280" evidence="2">
    <location>
        <begin position="21"/>
        <end position="260"/>
    </location>
</feature>
<comment type="caution">
    <text evidence="4">The sequence shown here is derived from an EMBL/GenBank/DDBJ whole genome shotgun (WGS) entry which is preliminary data.</text>
</comment>